<gene>
    <name evidence="1" type="ORF">G2W53_015807</name>
</gene>
<protein>
    <submittedName>
        <fullName evidence="1">Uncharacterized protein</fullName>
    </submittedName>
</protein>
<keyword evidence="2" id="KW-1185">Reference proteome</keyword>
<dbReference type="EMBL" id="JAAIUW010000005">
    <property type="protein sequence ID" value="KAF7833474.1"/>
    <property type="molecule type" value="Genomic_DNA"/>
</dbReference>
<name>A0A835C676_9FABA</name>
<reference evidence="1" key="1">
    <citation type="submission" date="2020-09" db="EMBL/GenBank/DDBJ databases">
        <title>Genome-Enabled Discovery of Anthraquinone Biosynthesis in Senna tora.</title>
        <authorList>
            <person name="Kang S.-H."/>
            <person name="Pandey R.P."/>
            <person name="Lee C.-M."/>
            <person name="Sim J.-S."/>
            <person name="Jeong J.-T."/>
            <person name="Choi B.-S."/>
            <person name="Jung M."/>
            <person name="Ginzburg D."/>
            <person name="Zhao K."/>
            <person name="Won S.Y."/>
            <person name="Oh T.-J."/>
            <person name="Yu Y."/>
            <person name="Kim N.-H."/>
            <person name="Lee O.R."/>
            <person name="Lee T.-H."/>
            <person name="Bashyal P."/>
            <person name="Kim T.-S."/>
            <person name="Lee W.-H."/>
            <person name="Kawkins C."/>
            <person name="Kim C.-K."/>
            <person name="Kim J.S."/>
            <person name="Ahn B.O."/>
            <person name="Rhee S.Y."/>
            <person name="Sohng J.K."/>
        </authorList>
    </citation>
    <scope>NUCLEOTIDE SEQUENCE</scope>
    <source>
        <tissue evidence="1">Leaf</tissue>
    </source>
</reference>
<accession>A0A835C676</accession>
<sequence>MEPSDLKRIITRSKGERGRCRREKEKKRMRAAMKIQIENYEKESITIPSGFVLRIHM</sequence>
<proteinExistence type="predicted"/>
<dbReference type="AlphaFoldDB" id="A0A835C676"/>
<comment type="caution">
    <text evidence="1">The sequence shown here is derived from an EMBL/GenBank/DDBJ whole genome shotgun (WGS) entry which is preliminary data.</text>
</comment>
<evidence type="ECO:0000313" key="2">
    <source>
        <dbReference type="Proteomes" id="UP000634136"/>
    </source>
</evidence>
<dbReference type="Proteomes" id="UP000634136">
    <property type="component" value="Unassembled WGS sequence"/>
</dbReference>
<organism evidence="1 2">
    <name type="scientific">Senna tora</name>
    <dbReference type="NCBI Taxonomy" id="362788"/>
    <lineage>
        <taxon>Eukaryota</taxon>
        <taxon>Viridiplantae</taxon>
        <taxon>Streptophyta</taxon>
        <taxon>Embryophyta</taxon>
        <taxon>Tracheophyta</taxon>
        <taxon>Spermatophyta</taxon>
        <taxon>Magnoliopsida</taxon>
        <taxon>eudicotyledons</taxon>
        <taxon>Gunneridae</taxon>
        <taxon>Pentapetalae</taxon>
        <taxon>rosids</taxon>
        <taxon>fabids</taxon>
        <taxon>Fabales</taxon>
        <taxon>Fabaceae</taxon>
        <taxon>Caesalpinioideae</taxon>
        <taxon>Cassia clade</taxon>
        <taxon>Senna</taxon>
    </lineage>
</organism>
<evidence type="ECO:0000313" key="1">
    <source>
        <dbReference type="EMBL" id="KAF7833474.1"/>
    </source>
</evidence>